<keyword evidence="1" id="KW-0472">Membrane</keyword>
<organism evidence="3 4">
    <name type="scientific">Christiangramia aestuarii</name>
    <dbReference type="NCBI Taxonomy" id="1028746"/>
    <lineage>
        <taxon>Bacteria</taxon>
        <taxon>Pseudomonadati</taxon>
        <taxon>Bacteroidota</taxon>
        <taxon>Flavobacteriia</taxon>
        <taxon>Flavobacteriales</taxon>
        <taxon>Flavobacteriaceae</taxon>
        <taxon>Christiangramia</taxon>
    </lineage>
</organism>
<feature type="domain" description="PH" evidence="2">
    <location>
        <begin position="8"/>
        <end position="148"/>
    </location>
</feature>
<evidence type="ECO:0000313" key="3">
    <source>
        <dbReference type="EMBL" id="MUP43929.1"/>
    </source>
</evidence>
<evidence type="ECO:0000313" key="4">
    <source>
        <dbReference type="Proteomes" id="UP000460416"/>
    </source>
</evidence>
<reference evidence="3 4" key="1">
    <citation type="submission" date="2019-07" db="EMBL/GenBank/DDBJ databases">
        <title>Gramella aestuarii sp. nov., isolated from a tidal flat, and emended description of Gramella echinicola.</title>
        <authorList>
            <person name="Liu L."/>
        </authorList>
    </citation>
    <scope>NUCLEOTIDE SEQUENCE [LARGE SCALE GENOMIC DNA]</scope>
    <source>
        <strain evidence="3 4">BS12</strain>
    </source>
</reference>
<dbReference type="AlphaFoldDB" id="A0A7K1LSY2"/>
<evidence type="ECO:0000259" key="2">
    <source>
        <dbReference type="Pfam" id="PF26566"/>
    </source>
</evidence>
<keyword evidence="1" id="KW-1133">Transmembrane helix</keyword>
<evidence type="ECO:0000256" key="1">
    <source>
        <dbReference type="SAM" id="Phobius"/>
    </source>
</evidence>
<keyword evidence="1" id="KW-0812">Transmembrane</keyword>
<dbReference type="Pfam" id="PF26566">
    <property type="entry name" value="PH_40"/>
    <property type="match status" value="1"/>
</dbReference>
<dbReference type="OrthoDB" id="1358159at2"/>
<sequence length="171" mass="20700">MSIELKKENIDYYFTKPLILSFIINLGFLAFIFYFSDYDFNKTLKTFALVLVVQSILFYIPLVLFYYNYRNKSKGKKFQILENDKFCYIKNGEKRYFTNSEIEKVVFNLSIPLKLNNPIFLSWHDYYFIKIFTQKQEYIITCLMIDDDIDGFFDKSKVEKKGFHFAHMFPR</sequence>
<dbReference type="EMBL" id="VJVW01000013">
    <property type="protein sequence ID" value="MUP43929.1"/>
    <property type="molecule type" value="Genomic_DNA"/>
</dbReference>
<protein>
    <recommendedName>
        <fullName evidence="2">PH domain-containing protein</fullName>
    </recommendedName>
</protein>
<dbReference type="Proteomes" id="UP000460416">
    <property type="component" value="Unassembled WGS sequence"/>
</dbReference>
<feature type="transmembrane region" description="Helical" evidence="1">
    <location>
        <begin position="12"/>
        <end position="35"/>
    </location>
</feature>
<proteinExistence type="predicted"/>
<name>A0A7K1LSY2_9FLAO</name>
<dbReference type="RefSeq" id="WP_156278029.1">
    <property type="nucleotide sequence ID" value="NZ_BAABGI010000007.1"/>
</dbReference>
<gene>
    <name evidence="3" type="ORF">FLP08_15215</name>
</gene>
<feature type="transmembrane region" description="Helical" evidence="1">
    <location>
        <begin position="47"/>
        <end position="67"/>
    </location>
</feature>
<keyword evidence="4" id="KW-1185">Reference proteome</keyword>
<accession>A0A7K1LSY2</accession>
<dbReference type="InterPro" id="IPR058916">
    <property type="entry name" value="PH_40"/>
</dbReference>
<comment type="caution">
    <text evidence="3">The sequence shown here is derived from an EMBL/GenBank/DDBJ whole genome shotgun (WGS) entry which is preliminary data.</text>
</comment>